<proteinExistence type="predicted"/>
<feature type="compositionally biased region" description="Basic and acidic residues" evidence="1">
    <location>
        <begin position="13"/>
        <end position="23"/>
    </location>
</feature>
<name>A0A1H8YZF1_9BACT</name>
<sequence length="267" mass="30395">MPNPYDDILSNDEPEKTPQREETPPPAAATPQYEPVDLNDPRFQDDGPEALDEVLGSVAAFNEKALTFSRLLSELRVVDHEVKGKLTRLFLEVDDPHQRGTLSGEKQYHELQLTKFRTIIQPMRELADLHLATVKQFNRDIDEHYYSVEKTDQVIAAEKKRAVDGINLQRKILAEATNSLQILKKGLEDTERRIRGYVNVGGKNNISDAELQLLIRQREEATSGRQHGFDYVFFDVNLLDKTAISLGIYLKETSAQYMKKLGEAMRG</sequence>
<dbReference type="InParanoid" id="A0A1H8YZF1"/>
<protein>
    <submittedName>
        <fullName evidence="2">Uncharacterized protein</fullName>
    </submittedName>
</protein>
<dbReference type="STRING" id="478744.SAMN05444359_10198"/>
<dbReference type="Proteomes" id="UP000199021">
    <property type="component" value="Unassembled WGS sequence"/>
</dbReference>
<organism evidence="2 3">
    <name type="scientific">Neolewinella agarilytica</name>
    <dbReference type="NCBI Taxonomy" id="478744"/>
    <lineage>
        <taxon>Bacteria</taxon>
        <taxon>Pseudomonadati</taxon>
        <taxon>Bacteroidota</taxon>
        <taxon>Saprospiria</taxon>
        <taxon>Saprospirales</taxon>
        <taxon>Lewinellaceae</taxon>
        <taxon>Neolewinella</taxon>
    </lineage>
</organism>
<dbReference type="AlphaFoldDB" id="A0A1H8YZF1"/>
<evidence type="ECO:0000313" key="3">
    <source>
        <dbReference type="Proteomes" id="UP000199021"/>
    </source>
</evidence>
<evidence type="ECO:0000256" key="1">
    <source>
        <dbReference type="SAM" id="MobiDB-lite"/>
    </source>
</evidence>
<gene>
    <name evidence="2" type="ORF">SAMN05444359_10198</name>
</gene>
<dbReference type="OrthoDB" id="1164547at2"/>
<feature type="region of interest" description="Disordered" evidence="1">
    <location>
        <begin position="1"/>
        <end position="39"/>
    </location>
</feature>
<dbReference type="EMBL" id="FOFB01000001">
    <property type="protein sequence ID" value="SEP57453.1"/>
    <property type="molecule type" value="Genomic_DNA"/>
</dbReference>
<reference evidence="3" key="1">
    <citation type="submission" date="2016-10" db="EMBL/GenBank/DDBJ databases">
        <authorList>
            <person name="Varghese N."/>
            <person name="Submissions S."/>
        </authorList>
    </citation>
    <scope>NUCLEOTIDE SEQUENCE [LARGE SCALE GENOMIC DNA]</scope>
    <source>
        <strain evidence="3">DSM 24740</strain>
    </source>
</reference>
<keyword evidence="3" id="KW-1185">Reference proteome</keyword>
<accession>A0A1H8YZF1</accession>
<dbReference type="RefSeq" id="WP_090164845.1">
    <property type="nucleotide sequence ID" value="NZ_FOFB01000001.1"/>
</dbReference>
<evidence type="ECO:0000313" key="2">
    <source>
        <dbReference type="EMBL" id="SEP57453.1"/>
    </source>
</evidence>